<dbReference type="eggNOG" id="COG2208">
    <property type="taxonomic scope" value="Bacteria"/>
</dbReference>
<dbReference type="SUPFAM" id="SSF81606">
    <property type="entry name" value="PP2C-like"/>
    <property type="match status" value="1"/>
</dbReference>
<gene>
    <name evidence="3" type="ordered locus">Bsel_0631</name>
</gene>
<dbReference type="InterPro" id="IPR001932">
    <property type="entry name" value="PPM-type_phosphatase-like_dom"/>
</dbReference>
<dbReference type="Gene3D" id="3.60.40.10">
    <property type="entry name" value="PPM-type phosphatase domain"/>
    <property type="match status" value="1"/>
</dbReference>
<name>D6XY93_BACIE</name>
<dbReference type="PANTHER" id="PTHR43156">
    <property type="entry name" value="STAGE II SPORULATION PROTEIN E-RELATED"/>
    <property type="match status" value="1"/>
</dbReference>
<keyword evidence="1" id="KW-0378">Hydrolase</keyword>
<dbReference type="PANTHER" id="PTHR43156:SF2">
    <property type="entry name" value="STAGE II SPORULATION PROTEIN E"/>
    <property type="match status" value="1"/>
</dbReference>
<dbReference type="GO" id="GO:0016791">
    <property type="term" value="F:phosphatase activity"/>
    <property type="evidence" value="ECO:0007669"/>
    <property type="project" value="TreeGrafter"/>
</dbReference>
<protein>
    <submittedName>
        <fullName evidence="3">Protein serine/threonine phosphatase</fullName>
    </submittedName>
</protein>
<evidence type="ECO:0000313" key="3">
    <source>
        <dbReference type="EMBL" id="ADH98166.1"/>
    </source>
</evidence>
<evidence type="ECO:0000256" key="1">
    <source>
        <dbReference type="ARBA" id="ARBA00022801"/>
    </source>
</evidence>
<dbReference type="AlphaFoldDB" id="D6XY93"/>
<reference evidence="3" key="1">
    <citation type="submission" date="2009-10" db="EMBL/GenBank/DDBJ databases">
        <title>Complete sequence of Bacillus selenitireducens MLS10.</title>
        <authorList>
            <consortium name="US DOE Joint Genome Institute"/>
            <person name="Lucas S."/>
            <person name="Copeland A."/>
            <person name="Lapidus A."/>
            <person name="Glavina del Rio T."/>
            <person name="Dalin E."/>
            <person name="Tice H."/>
            <person name="Bruce D."/>
            <person name="Goodwin L."/>
            <person name="Pitluck S."/>
            <person name="Sims D."/>
            <person name="Brettin T."/>
            <person name="Detter J.C."/>
            <person name="Han C."/>
            <person name="Larimer F."/>
            <person name="Land M."/>
            <person name="Hauser L."/>
            <person name="Kyrpides N."/>
            <person name="Ovchinnikova G."/>
            <person name="Stolz J."/>
        </authorList>
    </citation>
    <scope>NUCLEOTIDE SEQUENCE [LARGE SCALE GENOMIC DNA]</scope>
    <source>
        <strain evidence="3">MLS10</strain>
    </source>
</reference>
<evidence type="ECO:0000259" key="2">
    <source>
        <dbReference type="SMART" id="SM00331"/>
    </source>
</evidence>
<organism evidence="3 4">
    <name type="scientific">Bacillus selenitireducens (strain ATCC 700615 / DSM 15326 / MLS10)</name>
    <dbReference type="NCBI Taxonomy" id="439292"/>
    <lineage>
        <taxon>Bacteria</taxon>
        <taxon>Bacillati</taxon>
        <taxon>Bacillota</taxon>
        <taxon>Bacilli</taxon>
        <taxon>Bacillales</taxon>
        <taxon>Bacillaceae</taxon>
        <taxon>Salisediminibacterium</taxon>
    </lineage>
</organism>
<dbReference type="SUPFAM" id="SSF52172">
    <property type="entry name" value="CheY-like"/>
    <property type="match status" value="1"/>
</dbReference>
<dbReference type="InterPro" id="IPR011006">
    <property type="entry name" value="CheY-like_superfamily"/>
</dbReference>
<evidence type="ECO:0000313" key="4">
    <source>
        <dbReference type="Proteomes" id="UP000000271"/>
    </source>
</evidence>
<dbReference type="HOGENOM" id="CLU_000445_43_7_9"/>
<dbReference type="SMART" id="SM00331">
    <property type="entry name" value="PP2C_SIG"/>
    <property type="match status" value="1"/>
</dbReference>
<dbReference type="RefSeq" id="WP_013171595.1">
    <property type="nucleotide sequence ID" value="NC_014219.1"/>
</dbReference>
<keyword evidence="4" id="KW-1185">Reference proteome</keyword>
<feature type="domain" description="PPM-type phosphatase" evidence="2">
    <location>
        <begin position="162"/>
        <end position="377"/>
    </location>
</feature>
<dbReference type="STRING" id="439292.Bsel_0631"/>
<dbReference type="InterPro" id="IPR052016">
    <property type="entry name" value="Bact_Sigma-Reg"/>
</dbReference>
<dbReference type="InterPro" id="IPR036457">
    <property type="entry name" value="PPM-type-like_dom_sf"/>
</dbReference>
<dbReference type="Pfam" id="PF07228">
    <property type="entry name" value="SpoIIE"/>
    <property type="match status" value="1"/>
</dbReference>
<dbReference type="KEGG" id="bse:Bsel_0631"/>
<dbReference type="EMBL" id="CP001791">
    <property type="protein sequence ID" value="ADH98166.1"/>
    <property type="molecule type" value="Genomic_DNA"/>
</dbReference>
<proteinExistence type="predicted"/>
<dbReference type="Proteomes" id="UP000000271">
    <property type="component" value="Chromosome"/>
</dbReference>
<accession>D6XY93</accession>
<sequence length="380" mass="43072">MNINPPAFSKPLHNRQIAVIGQPPETLARELRLFGHLIVVDRDDTSFHMLAYPALSLIIVHGDEQEALIDLTRELRRLHALVPILLYADCFSFDAYVDYMDAGANFLIATDAHPEQINRILERALTQYEKTRSLSRSNEESIKQIQQVQNMMIELMPKETNEEPVQFNYLYHPSFILSGDLLDYHHVSPVFKVLFLLDISGHGFHSAMIAMYLRSLLTGLANRVREPDQILFELNSHLCKFNDRSGDIKFATAVCATMDLEQNILKIANAGNPSPYLIKNGELEAIGPDTHPIGIRTDFKAVVHSYRQQQCDGLFLYTDGLYEDQDAFIDNDRLVEEAVLSSLHLMHDPKALIRHVRNAFPLASGDPDDATLAILTWPLN</sequence>